<keyword evidence="3" id="KW-1185">Reference proteome</keyword>
<dbReference type="Proteomes" id="UP000005801">
    <property type="component" value="Unassembled WGS sequence"/>
</dbReference>
<dbReference type="Gene3D" id="2.60.120.590">
    <property type="entry name" value="Alpha-ketoglutarate-dependent dioxygenase AlkB-like"/>
    <property type="match status" value="1"/>
</dbReference>
<sequence length="206" mass="22978">MPETAAFDPASPPWLRWPTRALDETHAVHLGRLPDTLALDFETLWALHPERFHRISIMGRETAVPRWSRAYGADYHYSGRTDVALPVPEAFAGVLGWARGHIDPRLNGLLLNWYEGARKHYIGKHRDSTTGMVDGSPIVTVSLGAARPFRMRPYKRAGAFVDVEATDRSVLLIPWATNATWTHEVPHRAAGGRRISITLRAFSGPG</sequence>
<dbReference type="eggNOG" id="COG3145">
    <property type="taxonomic scope" value="Bacteria"/>
</dbReference>
<dbReference type="PANTHER" id="PTHR31212:SF4">
    <property type="entry name" value="ALPHA-KETOGLUTARATE-DEPENDENT DIOXYGENASE ALKB HOMOLOG 3"/>
    <property type="match status" value="1"/>
</dbReference>
<dbReference type="PROSITE" id="PS51471">
    <property type="entry name" value="FE2OG_OXY"/>
    <property type="match status" value="1"/>
</dbReference>
<feature type="domain" description="Fe2OG dioxygenase" evidence="1">
    <location>
        <begin position="105"/>
        <end position="203"/>
    </location>
</feature>
<organism evidence="2 3">
    <name type="scientific">Plesiocystis pacifica SIR-1</name>
    <dbReference type="NCBI Taxonomy" id="391625"/>
    <lineage>
        <taxon>Bacteria</taxon>
        <taxon>Pseudomonadati</taxon>
        <taxon>Myxococcota</taxon>
        <taxon>Polyangia</taxon>
        <taxon>Nannocystales</taxon>
        <taxon>Nannocystaceae</taxon>
        <taxon>Plesiocystis</taxon>
    </lineage>
</organism>
<dbReference type="Pfam" id="PF13532">
    <property type="entry name" value="2OG-FeII_Oxy_2"/>
    <property type="match status" value="1"/>
</dbReference>
<dbReference type="OrthoDB" id="509559at2"/>
<dbReference type="GO" id="GO:0006307">
    <property type="term" value="P:DNA alkylation repair"/>
    <property type="evidence" value="ECO:0007669"/>
    <property type="project" value="InterPro"/>
</dbReference>
<evidence type="ECO:0000313" key="3">
    <source>
        <dbReference type="Proteomes" id="UP000005801"/>
    </source>
</evidence>
<gene>
    <name evidence="2" type="ORF">PPSIR1_19269</name>
</gene>
<dbReference type="InterPro" id="IPR037151">
    <property type="entry name" value="AlkB-like_sf"/>
</dbReference>
<dbReference type="InterPro" id="IPR005123">
    <property type="entry name" value="Oxoglu/Fe-dep_dioxygenase_dom"/>
</dbReference>
<dbReference type="PANTHER" id="PTHR31212">
    <property type="entry name" value="ALPHA-KETOGLUTARATE-DEPENDENT DIOXYGENASE ALKB HOMOLOG 3"/>
    <property type="match status" value="1"/>
</dbReference>
<proteinExistence type="predicted"/>
<dbReference type="AlphaFoldDB" id="A6G819"/>
<dbReference type="EMBL" id="ABCS01000037">
    <property type="protein sequence ID" value="EDM77981.1"/>
    <property type="molecule type" value="Genomic_DNA"/>
</dbReference>
<dbReference type="GO" id="GO:0051213">
    <property type="term" value="F:dioxygenase activity"/>
    <property type="evidence" value="ECO:0007669"/>
    <property type="project" value="InterPro"/>
</dbReference>
<reference evidence="2 3" key="1">
    <citation type="submission" date="2007-06" db="EMBL/GenBank/DDBJ databases">
        <authorList>
            <person name="Shimkets L."/>
            <person name="Ferriera S."/>
            <person name="Johnson J."/>
            <person name="Kravitz S."/>
            <person name="Beeson K."/>
            <person name="Sutton G."/>
            <person name="Rogers Y.-H."/>
            <person name="Friedman R."/>
            <person name="Frazier M."/>
            <person name="Venter J.C."/>
        </authorList>
    </citation>
    <scope>NUCLEOTIDE SEQUENCE [LARGE SCALE GENOMIC DNA]</scope>
    <source>
        <strain evidence="2 3">SIR-1</strain>
    </source>
</reference>
<dbReference type="InterPro" id="IPR032854">
    <property type="entry name" value="ALKBH3"/>
</dbReference>
<dbReference type="RefSeq" id="WP_006972864.1">
    <property type="nucleotide sequence ID" value="NZ_ABCS01000037.1"/>
</dbReference>
<comment type="caution">
    <text evidence="2">The sequence shown here is derived from an EMBL/GenBank/DDBJ whole genome shotgun (WGS) entry which is preliminary data.</text>
</comment>
<dbReference type="InterPro" id="IPR027450">
    <property type="entry name" value="AlkB-like"/>
</dbReference>
<accession>A6G819</accession>
<evidence type="ECO:0000259" key="1">
    <source>
        <dbReference type="PROSITE" id="PS51471"/>
    </source>
</evidence>
<evidence type="ECO:0000313" key="2">
    <source>
        <dbReference type="EMBL" id="EDM77981.1"/>
    </source>
</evidence>
<protein>
    <submittedName>
        <fullName evidence="2">Oxidoreductase, 2OG-Fe(II) oxygenase family family protein</fullName>
    </submittedName>
</protein>
<dbReference type="STRING" id="391625.PPSIR1_19269"/>
<dbReference type="SUPFAM" id="SSF51197">
    <property type="entry name" value="Clavaminate synthase-like"/>
    <property type="match status" value="1"/>
</dbReference>
<name>A6G819_9BACT</name>